<dbReference type="Pfam" id="PF01435">
    <property type="entry name" value="Peptidase_M48"/>
    <property type="match status" value="1"/>
</dbReference>
<dbReference type="RefSeq" id="WP_348250411.1">
    <property type="nucleotide sequence ID" value="NZ_JAMPLM010000001.1"/>
</dbReference>
<evidence type="ECO:0000256" key="4">
    <source>
        <dbReference type="ARBA" id="ARBA00022833"/>
    </source>
</evidence>
<dbReference type="CDD" id="cd07333">
    <property type="entry name" value="M48C_bepA_like"/>
    <property type="match status" value="1"/>
</dbReference>
<comment type="cofactor">
    <cofactor evidence="6">
        <name>Zn(2+)</name>
        <dbReference type="ChEBI" id="CHEBI:29105"/>
    </cofactor>
    <text evidence="6">Binds 1 zinc ion per subunit.</text>
</comment>
<accession>A0ABV0KF15</accession>
<keyword evidence="2" id="KW-0479">Metal-binding</keyword>
<dbReference type="Proteomes" id="UP001476950">
    <property type="component" value="Unassembled WGS sequence"/>
</dbReference>
<dbReference type="InterPro" id="IPR051156">
    <property type="entry name" value="Mito/Outer_Membr_Metalloprot"/>
</dbReference>
<dbReference type="PANTHER" id="PTHR22726">
    <property type="entry name" value="METALLOENDOPEPTIDASE OMA1"/>
    <property type="match status" value="1"/>
</dbReference>
<evidence type="ECO:0000256" key="5">
    <source>
        <dbReference type="ARBA" id="ARBA00023049"/>
    </source>
</evidence>
<keyword evidence="5 6" id="KW-0482">Metalloprotease</keyword>
<keyword evidence="4 6" id="KW-0862">Zinc</keyword>
<evidence type="ECO:0000256" key="2">
    <source>
        <dbReference type="ARBA" id="ARBA00022723"/>
    </source>
</evidence>
<dbReference type="Gene3D" id="3.30.2010.10">
    <property type="entry name" value="Metalloproteases ('zincins'), catalytic domain"/>
    <property type="match status" value="1"/>
</dbReference>
<keyword evidence="1 6" id="KW-0645">Protease</keyword>
<keyword evidence="3 6" id="KW-0378">Hydrolase</keyword>
<protein>
    <submittedName>
        <fullName evidence="8">M48 family metallopeptidase</fullName>
    </submittedName>
</protein>
<evidence type="ECO:0000256" key="6">
    <source>
        <dbReference type="RuleBase" id="RU003983"/>
    </source>
</evidence>
<feature type="domain" description="Peptidase M48" evidence="7">
    <location>
        <begin position="108"/>
        <end position="276"/>
    </location>
</feature>
<gene>
    <name evidence="8" type="ORF">NDI38_00715</name>
</gene>
<dbReference type="EMBL" id="JAMPLM010000001">
    <property type="protein sequence ID" value="MEP1056939.1"/>
    <property type="molecule type" value="Genomic_DNA"/>
</dbReference>
<comment type="caution">
    <text evidence="8">The sequence shown here is derived from an EMBL/GenBank/DDBJ whole genome shotgun (WGS) entry which is preliminary data.</text>
</comment>
<evidence type="ECO:0000313" key="8">
    <source>
        <dbReference type="EMBL" id="MEP1056939.1"/>
    </source>
</evidence>
<evidence type="ECO:0000259" key="7">
    <source>
        <dbReference type="Pfam" id="PF01435"/>
    </source>
</evidence>
<keyword evidence="9" id="KW-1185">Reference proteome</keyword>
<sequence>MNRFAIHDLNPFHRHPLAMLKLSELFLRRSSRWVYPLLSVLVALSVWVGQPLLVRAFSLGDLIRIIPSGIQVIQLAKLSDQQEVAIGKQMNEQTITRRFRLYRGAELNQYVNQIGQRLAAQSERTQIPYTYQIVEDKSVNAFATMGGFVYITTGLMQAADNEAQLASVIGHETGHIVRRHLVNQLKEEATLRGVATLANVNRNTIINLGTTLALSRPHSRNAEFEADQAGLSMLGRAGYAQSAAPAFMSKLLRQSSTPTFLSTHPATSDRVARLKQSINPAMENGAGLDTVAYKARLRSLS</sequence>
<dbReference type="InterPro" id="IPR001915">
    <property type="entry name" value="Peptidase_M48"/>
</dbReference>
<dbReference type="PANTHER" id="PTHR22726:SF1">
    <property type="entry name" value="METALLOENDOPEPTIDASE OMA1, MITOCHONDRIAL"/>
    <property type="match status" value="1"/>
</dbReference>
<evidence type="ECO:0000313" key="9">
    <source>
        <dbReference type="Proteomes" id="UP001476950"/>
    </source>
</evidence>
<proteinExistence type="inferred from homology"/>
<reference evidence="8 9" key="1">
    <citation type="submission" date="2022-04" db="EMBL/GenBank/DDBJ databases">
        <title>Positive selection, recombination, and allopatry shape intraspecific diversity of widespread and dominant cyanobacteria.</title>
        <authorList>
            <person name="Wei J."/>
            <person name="Shu W."/>
            <person name="Hu C."/>
        </authorList>
    </citation>
    <scope>NUCLEOTIDE SEQUENCE [LARGE SCALE GENOMIC DNA]</scope>
    <source>
        <strain evidence="8 9">AS-A4</strain>
    </source>
</reference>
<evidence type="ECO:0000256" key="3">
    <source>
        <dbReference type="ARBA" id="ARBA00022801"/>
    </source>
</evidence>
<name>A0ABV0KF15_9CYAN</name>
<organism evidence="8 9">
    <name type="scientific">Stenomitos frigidus AS-A4</name>
    <dbReference type="NCBI Taxonomy" id="2933935"/>
    <lineage>
        <taxon>Bacteria</taxon>
        <taxon>Bacillati</taxon>
        <taxon>Cyanobacteriota</taxon>
        <taxon>Cyanophyceae</taxon>
        <taxon>Leptolyngbyales</taxon>
        <taxon>Leptolyngbyaceae</taxon>
        <taxon>Stenomitos</taxon>
    </lineage>
</organism>
<comment type="similarity">
    <text evidence="6">Belongs to the peptidase M48 family.</text>
</comment>
<evidence type="ECO:0000256" key="1">
    <source>
        <dbReference type="ARBA" id="ARBA00022670"/>
    </source>
</evidence>